<feature type="region of interest" description="Disordered" evidence="1">
    <location>
        <begin position="83"/>
        <end position="129"/>
    </location>
</feature>
<reference evidence="2" key="1">
    <citation type="submission" date="2018-11" db="EMBL/GenBank/DDBJ databases">
        <authorList>
            <consortium name="Pathogen Informatics"/>
        </authorList>
    </citation>
    <scope>NUCLEOTIDE SEQUENCE</scope>
</reference>
<evidence type="ECO:0000313" key="3">
    <source>
        <dbReference type="Proteomes" id="UP000784294"/>
    </source>
</evidence>
<dbReference type="AlphaFoldDB" id="A0A448WPG0"/>
<evidence type="ECO:0000256" key="1">
    <source>
        <dbReference type="SAM" id="MobiDB-lite"/>
    </source>
</evidence>
<dbReference type="Proteomes" id="UP000784294">
    <property type="component" value="Unassembled WGS sequence"/>
</dbReference>
<organism evidence="2 3">
    <name type="scientific">Protopolystoma xenopodis</name>
    <dbReference type="NCBI Taxonomy" id="117903"/>
    <lineage>
        <taxon>Eukaryota</taxon>
        <taxon>Metazoa</taxon>
        <taxon>Spiralia</taxon>
        <taxon>Lophotrochozoa</taxon>
        <taxon>Platyhelminthes</taxon>
        <taxon>Monogenea</taxon>
        <taxon>Polyopisthocotylea</taxon>
        <taxon>Polystomatidea</taxon>
        <taxon>Polystomatidae</taxon>
        <taxon>Protopolystoma</taxon>
    </lineage>
</organism>
<feature type="compositionally biased region" description="Basic residues" evidence="1">
    <location>
        <begin position="100"/>
        <end position="109"/>
    </location>
</feature>
<proteinExistence type="predicted"/>
<dbReference type="EMBL" id="CAAALY010030440">
    <property type="protein sequence ID" value="VEL16940.1"/>
    <property type="molecule type" value="Genomic_DNA"/>
</dbReference>
<sequence length="161" mass="18155">MGLHGFGHFSDAIRFFWENFFWEHASDSNATSAVSKQKSEAVKCTDLMTPPVPRNRRSRILGCHPAADSVNLTINMYFGQSAPQQRPLDAGLGPAPNPPQRRRFRRRASGRGWSDWPTERSERETHAQRGCAMPKSVKWHQLGMFAVNADAAPLLLRRGLQ</sequence>
<name>A0A448WPG0_9PLAT</name>
<gene>
    <name evidence="2" type="ORF">PXEA_LOCUS10380</name>
</gene>
<comment type="caution">
    <text evidence="2">The sequence shown here is derived from an EMBL/GenBank/DDBJ whole genome shotgun (WGS) entry which is preliminary data.</text>
</comment>
<feature type="compositionally biased region" description="Basic and acidic residues" evidence="1">
    <location>
        <begin position="117"/>
        <end position="127"/>
    </location>
</feature>
<keyword evidence="3" id="KW-1185">Reference proteome</keyword>
<protein>
    <submittedName>
        <fullName evidence="2">Uncharacterized protein</fullName>
    </submittedName>
</protein>
<accession>A0A448WPG0</accession>
<evidence type="ECO:0000313" key="2">
    <source>
        <dbReference type="EMBL" id="VEL16940.1"/>
    </source>
</evidence>